<feature type="region of interest" description="Disordered" evidence="2">
    <location>
        <begin position="712"/>
        <end position="733"/>
    </location>
</feature>
<keyword evidence="1" id="KW-0175">Coiled coil</keyword>
<feature type="coiled-coil region" evidence="1">
    <location>
        <begin position="161"/>
        <end position="188"/>
    </location>
</feature>
<reference evidence="3 4" key="1">
    <citation type="submission" date="2015-11" db="EMBL/GenBank/DDBJ databases">
        <title>Genomic analysis of 38 Legionella species identifies large and diverse effector repertoires.</title>
        <authorList>
            <person name="Burstein D."/>
            <person name="Amaro F."/>
            <person name="Zusman T."/>
            <person name="Lifshitz Z."/>
            <person name="Cohen O."/>
            <person name="Gilbert J.A."/>
            <person name="Pupko T."/>
            <person name="Shuman H.A."/>
            <person name="Segal G."/>
        </authorList>
    </citation>
    <scope>NUCLEOTIDE SEQUENCE [LARGE SCALE GENOMIC DNA]</scope>
    <source>
        <strain evidence="3 4">CDC#1442-AUS-E</strain>
    </source>
</reference>
<gene>
    <name evidence="3" type="primary">legC4</name>
    <name evidence="3" type="ORF">Lqui_0544</name>
</gene>
<evidence type="ECO:0000256" key="2">
    <source>
        <dbReference type="SAM" id="MobiDB-lite"/>
    </source>
</evidence>
<comment type="caution">
    <text evidence="3">The sequence shown here is derived from an EMBL/GenBank/DDBJ whole genome shotgun (WGS) entry which is preliminary data.</text>
</comment>
<feature type="region of interest" description="Disordered" evidence="2">
    <location>
        <begin position="239"/>
        <end position="281"/>
    </location>
</feature>
<name>A0A0W0Y4Z3_9GAMM</name>
<evidence type="ECO:0000256" key="1">
    <source>
        <dbReference type="SAM" id="Coils"/>
    </source>
</evidence>
<evidence type="ECO:0000313" key="4">
    <source>
        <dbReference type="Proteomes" id="UP000054618"/>
    </source>
</evidence>
<dbReference type="PATRIC" id="fig|45073.5.peg.574"/>
<dbReference type="STRING" id="45073.Lqui_0544"/>
<dbReference type="AlphaFoldDB" id="A0A0W0Y4Z3"/>
<organism evidence="3 4">
    <name type="scientific">Legionella quinlivanii</name>
    <dbReference type="NCBI Taxonomy" id="45073"/>
    <lineage>
        <taxon>Bacteria</taxon>
        <taxon>Pseudomonadati</taxon>
        <taxon>Pseudomonadota</taxon>
        <taxon>Gammaproteobacteria</taxon>
        <taxon>Legionellales</taxon>
        <taxon>Legionellaceae</taxon>
        <taxon>Legionella</taxon>
    </lineage>
</organism>
<dbReference type="EMBL" id="LNYS01000006">
    <property type="protein sequence ID" value="KTD51700.1"/>
    <property type="molecule type" value="Genomic_DNA"/>
</dbReference>
<accession>A0A0W0Y4Z3</accession>
<proteinExistence type="predicted"/>
<feature type="compositionally biased region" description="Basic residues" evidence="2">
    <location>
        <begin position="259"/>
        <end position="275"/>
    </location>
</feature>
<dbReference type="OrthoDB" id="5652557at2"/>
<keyword evidence="4" id="KW-1185">Reference proteome</keyword>
<dbReference type="Proteomes" id="UP000054618">
    <property type="component" value="Unassembled WGS sequence"/>
</dbReference>
<sequence length="733" mass="83026">MPHKNTLYNFIALYIDGRKQLVNVKKLKPLTTQDNKDYYLMDLELPRSITFDLNDKELELVEHHISVYATESNGIPSLSQYHYTVKLKAVQAEQAKRQPDPLSDHYILHIYFNDKDQLTKLPSLNFVSKGRQKSVSIDQDLIGRFLALSEEMIRPTLMQLRALKKESIEQLQQQYQIEETRASDLSTDLKKNAAEHKLAIQRMIAIRLQLDPLFKHDTNAAVAEMLAAIEFKSPIAKAKSPSLPTKPVEEKKPAAASQPKRKNKQPKKSSNKGKIRQTEKEFESGLQNLAQGFAKLQFENSSKLALDLCNMFAKTSELSIIAMDARPSQASLSELNLLRLQIQTAGEKLLKQLVNSKNFSLASTLYPFHSSLEQRLINEALSSGDGLFLDFLIQCSEHDLNYQPLRIREQSYSSPIHYCLQTCRGSIDMSGCFSTLLKHNASLLVPDEQGIPLACIILSDPNHPFQKPLAASKKLTKDFYFKLISHLESYLYNHDPDKTNAERLGIEIDVYKNRAQSALLAQELNDMSELSNVSNMVELAVHIGNEQVHKLERAPEIIEAIDNFNQVALEFKRRQVRSNSLRTRSIKEMIGDLFSQTPDNIQTMSYEEILKWRLSLFESAQGLFQEMGEYVSILPAGSRRKVVKAHRGVMEKCEEVIRAAQYSPTEPSAANIFSFFASGLCSALEVQKKKEKEEDQVEKEAISENLYAFNSDSLSSSEGEDSPSTFGIGILKR</sequence>
<dbReference type="RefSeq" id="WP_058506658.1">
    <property type="nucleotide sequence ID" value="NZ_CAAAIK010000002.1"/>
</dbReference>
<protein>
    <submittedName>
        <fullName evidence="3">Coiled-coil-containing protein</fullName>
    </submittedName>
</protein>
<evidence type="ECO:0000313" key="3">
    <source>
        <dbReference type="EMBL" id="KTD51700.1"/>
    </source>
</evidence>